<dbReference type="EMBL" id="VTWU01000004">
    <property type="protein sequence ID" value="KAA9332456.1"/>
    <property type="molecule type" value="Genomic_DNA"/>
</dbReference>
<dbReference type="AlphaFoldDB" id="A0A7L4ZWG1"/>
<reference evidence="1 2" key="1">
    <citation type="submission" date="2019-09" db="EMBL/GenBank/DDBJ databases">
        <title>Genome sequence of Hymenobacter sp. M3.</title>
        <authorList>
            <person name="Srinivasan S."/>
        </authorList>
    </citation>
    <scope>NUCLEOTIDE SEQUENCE [LARGE SCALE GENOMIC DNA]</scope>
    <source>
        <strain evidence="1 2">M3</strain>
    </source>
</reference>
<protein>
    <submittedName>
        <fullName evidence="1">Uncharacterized protein</fullName>
    </submittedName>
</protein>
<dbReference type="RefSeq" id="WP_151079397.1">
    <property type="nucleotide sequence ID" value="NZ_CP047647.1"/>
</dbReference>
<accession>A0A7L4ZWG1</accession>
<evidence type="ECO:0000313" key="1">
    <source>
        <dbReference type="EMBL" id="KAA9332456.1"/>
    </source>
</evidence>
<gene>
    <name evidence="1" type="ORF">F0P96_13370</name>
</gene>
<proteinExistence type="predicted"/>
<sequence>MKKELRNILLDALAVDMSAQGYVLNKSRAEFTKRSSDGWNKFQLLFLDRATHWEIVPGLLIRKNQVEDIYHKASYYEKNYQKFTPTIGILVENYTGTSIDSRRELRKPTDVEPCIGELLQQFNAVALPFYERFASIKVLESEINDQNSSGSLITGPIRKGSLGVILASLVNNPDYEMLKEKYREYYNRFSEGFYLREYEGVLKVLESS</sequence>
<dbReference type="Proteomes" id="UP000326380">
    <property type="component" value="Unassembled WGS sequence"/>
</dbReference>
<name>A0A7L4ZWG1_9BACT</name>
<organism evidence="1 2">
    <name type="scientific">Hymenobacter busanensis</name>
    <dbReference type="NCBI Taxonomy" id="2607656"/>
    <lineage>
        <taxon>Bacteria</taxon>
        <taxon>Pseudomonadati</taxon>
        <taxon>Bacteroidota</taxon>
        <taxon>Cytophagia</taxon>
        <taxon>Cytophagales</taxon>
        <taxon>Hymenobacteraceae</taxon>
        <taxon>Hymenobacter</taxon>
    </lineage>
</organism>
<comment type="caution">
    <text evidence="1">The sequence shown here is derived from an EMBL/GenBank/DDBJ whole genome shotgun (WGS) entry which is preliminary data.</text>
</comment>
<evidence type="ECO:0000313" key="2">
    <source>
        <dbReference type="Proteomes" id="UP000326380"/>
    </source>
</evidence>
<keyword evidence="2" id="KW-1185">Reference proteome</keyword>